<gene>
    <name evidence="2" type="ORF">GCM10010964_12930</name>
</gene>
<feature type="region of interest" description="Disordered" evidence="1">
    <location>
        <begin position="167"/>
        <end position="191"/>
    </location>
</feature>
<accession>A0A8J2ZA52</accession>
<evidence type="ECO:0000313" key="2">
    <source>
        <dbReference type="EMBL" id="GGG26410.1"/>
    </source>
</evidence>
<dbReference type="SUPFAM" id="SSF46689">
    <property type="entry name" value="Homeodomain-like"/>
    <property type="match status" value="1"/>
</dbReference>
<evidence type="ECO:0008006" key="4">
    <source>
        <dbReference type="Google" id="ProtNLM"/>
    </source>
</evidence>
<feature type="region of interest" description="Disordered" evidence="1">
    <location>
        <begin position="47"/>
        <end position="68"/>
    </location>
</feature>
<name>A0A8J2ZA52_9PROT</name>
<dbReference type="RefSeq" id="WP_188899191.1">
    <property type="nucleotide sequence ID" value="NZ_BMKS01000003.1"/>
</dbReference>
<keyword evidence="3" id="KW-1185">Reference proteome</keyword>
<dbReference type="EMBL" id="BMKS01000003">
    <property type="protein sequence ID" value="GGG26410.1"/>
    <property type="molecule type" value="Genomic_DNA"/>
</dbReference>
<reference evidence="2 3" key="1">
    <citation type="journal article" date="2014" name="Int. J. Syst. Evol. Microbiol.">
        <title>Complete genome sequence of Corynebacterium casei LMG S-19264T (=DSM 44701T), isolated from a smear-ripened cheese.</title>
        <authorList>
            <consortium name="US DOE Joint Genome Institute (JGI-PGF)"/>
            <person name="Walter F."/>
            <person name="Albersmeier A."/>
            <person name="Kalinowski J."/>
            <person name="Ruckert C."/>
        </authorList>
    </citation>
    <scope>NUCLEOTIDE SEQUENCE [LARGE SCALE GENOMIC DNA]</scope>
    <source>
        <strain evidence="2 3">CGMCC 1.16330</strain>
    </source>
</reference>
<evidence type="ECO:0000256" key="1">
    <source>
        <dbReference type="SAM" id="MobiDB-lite"/>
    </source>
</evidence>
<dbReference type="Proteomes" id="UP000597507">
    <property type="component" value="Unassembled WGS sequence"/>
</dbReference>
<protein>
    <recommendedName>
        <fullName evidence="4">Transposase</fullName>
    </recommendedName>
</protein>
<organism evidence="2 3">
    <name type="scientific">Caldovatus sediminis</name>
    <dbReference type="NCBI Taxonomy" id="2041189"/>
    <lineage>
        <taxon>Bacteria</taxon>
        <taxon>Pseudomonadati</taxon>
        <taxon>Pseudomonadota</taxon>
        <taxon>Alphaproteobacteria</taxon>
        <taxon>Acetobacterales</taxon>
        <taxon>Roseomonadaceae</taxon>
        <taxon>Caldovatus</taxon>
    </lineage>
</organism>
<dbReference type="AlphaFoldDB" id="A0A8J2ZA52"/>
<proteinExistence type="predicted"/>
<sequence>MGWRRGQAYGPELRGRVLAACDGGASVREVAERLMVSPFYVVKVRQRRDRTGETQARRGTGRPPSKLGAHLEPLRERVAAQPDATLGELQGWLLTERGVSVSPVTVWRALAGLGLTLKKSVRAAEQDRPDVAAARAAWREMQPSLDPERLVFVDGSRRRLERASTNMARRMGRRPRGARVVPAAPHGHWKT</sequence>
<comment type="caution">
    <text evidence="2">The sequence shown here is derived from an EMBL/GenBank/DDBJ whole genome shotgun (WGS) entry which is preliminary data.</text>
</comment>
<dbReference type="InterPro" id="IPR009057">
    <property type="entry name" value="Homeodomain-like_sf"/>
</dbReference>
<evidence type="ECO:0000313" key="3">
    <source>
        <dbReference type="Proteomes" id="UP000597507"/>
    </source>
</evidence>